<feature type="compositionally biased region" description="Basic residues" evidence="11">
    <location>
        <begin position="1"/>
        <end position="10"/>
    </location>
</feature>
<dbReference type="Pfam" id="PF08264">
    <property type="entry name" value="Anticodon_1"/>
    <property type="match status" value="1"/>
</dbReference>
<dbReference type="NCBIfam" id="TIGR00396">
    <property type="entry name" value="leuS_bact"/>
    <property type="match status" value="1"/>
</dbReference>
<keyword evidence="16" id="KW-1185">Reference proteome</keyword>
<evidence type="ECO:0000313" key="16">
    <source>
        <dbReference type="Proteomes" id="UP000295560"/>
    </source>
</evidence>
<feature type="short sequence motif" description="'KMSKS' region" evidence="9">
    <location>
        <begin position="743"/>
        <end position="747"/>
    </location>
</feature>
<comment type="similarity">
    <text evidence="1 9 10">Belongs to the class-I aminoacyl-tRNA synthetase family.</text>
</comment>
<dbReference type="PANTHER" id="PTHR43740:SF2">
    <property type="entry name" value="LEUCINE--TRNA LIGASE, MITOCHONDRIAL"/>
    <property type="match status" value="1"/>
</dbReference>
<evidence type="ECO:0000256" key="1">
    <source>
        <dbReference type="ARBA" id="ARBA00005594"/>
    </source>
</evidence>
<dbReference type="Gene3D" id="1.10.730.10">
    <property type="entry name" value="Isoleucyl-tRNA Synthetase, Domain 1"/>
    <property type="match status" value="2"/>
</dbReference>
<dbReference type="EC" id="6.1.1.4" evidence="9"/>
<dbReference type="InterPro" id="IPR025709">
    <property type="entry name" value="Leu_tRNA-synth_edit"/>
</dbReference>
<evidence type="ECO:0000259" key="12">
    <source>
        <dbReference type="Pfam" id="PF08264"/>
    </source>
</evidence>
<evidence type="ECO:0000256" key="10">
    <source>
        <dbReference type="RuleBase" id="RU363039"/>
    </source>
</evidence>
<dbReference type="SUPFAM" id="SSF52374">
    <property type="entry name" value="Nucleotidylyl transferase"/>
    <property type="match status" value="1"/>
</dbReference>
<feature type="compositionally biased region" description="Basic and acidic residues" evidence="11">
    <location>
        <begin position="11"/>
        <end position="22"/>
    </location>
</feature>
<comment type="subcellular location">
    <subcellularLocation>
        <location evidence="9">Cytoplasm</location>
    </subcellularLocation>
</comment>
<dbReference type="InterPro" id="IPR015413">
    <property type="entry name" value="Methionyl/Leucyl_tRNA_Synth"/>
</dbReference>
<keyword evidence="7 9" id="KW-0030">Aminoacyl-tRNA synthetase</keyword>
<protein>
    <recommendedName>
        <fullName evidence="9">Leucine--tRNA ligase</fullName>
        <ecNumber evidence="9">6.1.1.4</ecNumber>
    </recommendedName>
    <alternativeName>
        <fullName evidence="9">Leucyl-tRNA synthetase</fullName>
        <shortName evidence="9">LeuRS</shortName>
    </alternativeName>
</protein>
<comment type="caution">
    <text evidence="9">Lacks conserved residue(s) required for the propagation of feature annotation.</text>
</comment>
<proteinExistence type="inferred from homology"/>
<dbReference type="Gene3D" id="3.40.50.620">
    <property type="entry name" value="HUPs"/>
    <property type="match status" value="3"/>
</dbReference>
<organism evidence="15 16">
    <name type="scientific">Pseudonocardia endophytica</name>
    <dbReference type="NCBI Taxonomy" id="401976"/>
    <lineage>
        <taxon>Bacteria</taxon>
        <taxon>Bacillati</taxon>
        <taxon>Actinomycetota</taxon>
        <taxon>Actinomycetes</taxon>
        <taxon>Pseudonocardiales</taxon>
        <taxon>Pseudonocardiaceae</taxon>
        <taxon>Pseudonocardia</taxon>
    </lineage>
</organism>
<dbReference type="Pfam" id="PF13603">
    <property type="entry name" value="tRNA-synt_1_2"/>
    <property type="match status" value="1"/>
</dbReference>
<evidence type="ECO:0000259" key="13">
    <source>
        <dbReference type="Pfam" id="PF09334"/>
    </source>
</evidence>
<sequence>MFRPGRRAGRHERTTEVKRKMSTDTSATGRTAPADQPPYRYDAAMAARIEGEWQDVWEREGTFHAPNPGEPGSEKPKFYLMDMFPYPSGSGLHVGHPLGFIGTDVLGRYLRMTGHNVLHPMGFDAFGLPAEQYAVQTGTHPRATTEANIERYRAQLRQLGLAHDKRRSVATTDIPFYRWTQWIFREIFESWYDTDAGRARPIAELRAGFESGERPTPDGRPYTELDETERRALIDSYRLAYISEAPVNWCPGLGTVLANEEVTADGRSERGNYPVFRRNLKQWMMRITAYADRLADDLDRVDWPDSVKAMQRNWIGRSEGARVRFAVAGTDPIEVFTTRPDTLFGATYMVLAPEHPLVDSLTPGVWPDGTDERWTGGARTPAEAVDAYRAEAGRKSELDRQENRDKTGVFTGAFATNPVNGQDIPVFVADYVLMGYGTGAIMAVPGQDQRDWDFALAFGLPIVRTVQPSEGFDGEAYVGDGPAINSSNPEISLDGLGVADAKRAIIDWLSARGDGEGVVVYKLRDWLFSRQRYWGEPFPIVWDEHGPIALPEDQLPVVLPDVDDYAPRAYDPADADTEPEPPLGRATEWVTVELDLGDGPKTYRRETNTMPQWAGSCWYYLRYLDPDNDERFVSTEAEQYWLGPDQTKAQPGTSDPGGVDLYVGGVEHAVLHLLYSRFWHKVLFDLGHVTSEEPFRKLFNQGYIQAWAYTDARGLYVPAEEVVESADGGFTWNGQPVHQEYGKMGKSLKNVVTPDEMCDRYGADTFRLYEMYTGPMEASRPWSTRDVVGPQRFLQRVWRNLVDEWSGEPTVTDDAPDEDTLRALNKAIAGVRADYPALHYNTAAAKLIELNNHLTKRGAAVPRSVAEPLVLMMSPLTPHLSEELWRKLGHDSSLAYEPFPVADERYLTADTVEYPIQLNGKVRSRVTVPADAGQDDVRAAALADEKIAAALEGAEPKKVIVVPGRLVNVVR</sequence>
<comment type="caution">
    <text evidence="15">The sequence shown here is derived from an EMBL/GenBank/DDBJ whole genome shotgun (WGS) entry which is preliminary data.</text>
</comment>
<evidence type="ECO:0000256" key="7">
    <source>
        <dbReference type="ARBA" id="ARBA00023146"/>
    </source>
</evidence>
<comment type="catalytic activity">
    <reaction evidence="8 9">
        <text>tRNA(Leu) + L-leucine + ATP = L-leucyl-tRNA(Leu) + AMP + diphosphate</text>
        <dbReference type="Rhea" id="RHEA:11688"/>
        <dbReference type="Rhea" id="RHEA-COMP:9613"/>
        <dbReference type="Rhea" id="RHEA-COMP:9622"/>
        <dbReference type="ChEBI" id="CHEBI:30616"/>
        <dbReference type="ChEBI" id="CHEBI:33019"/>
        <dbReference type="ChEBI" id="CHEBI:57427"/>
        <dbReference type="ChEBI" id="CHEBI:78442"/>
        <dbReference type="ChEBI" id="CHEBI:78494"/>
        <dbReference type="ChEBI" id="CHEBI:456215"/>
        <dbReference type="EC" id="6.1.1.4"/>
    </reaction>
</comment>
<name>A0A4R1I259_PSEEN</name>
<dbReference type="InterPro" id="IPR014729">
    <property type="entry name" value="Rossmann-like_a/b/a_fold"/>
</dbReference>
<evidence type="ECO:0000256" key="6">
    <source>
        <dbReference type="ARBA" id="ARBA00022917"/>
    </source>
</evidence>
<feature type="domain" description="Methionyl/Valyl/Leucyl/Isoleucyl-tRNA synthetase anticodon-binding" evidence="12">
    <location>
        <begin position="819"/>
        <end position="932"/>
    </location>
</feature>
<dbReference type="FunFam" id="3.40.50.620:FF:000056">
    <property type="entry name" value="Leucine--tRNA ligase"/>
    <property type="match status" value="1"/>
</dbReference>
<dbReference type="Proteomes" id="UP000295560">
    <property type="component" value="Unassembled WGS sequence"/>
</dbReference>
<keyword evidence="4 9" id="KW-0547">Nucleotide-binding</keyword>
<dbReference type="Gene3D" id="3.90.740.10">
    <property type="entry name" value="Valyl/Leucyl/Isoleucyl-tRNA synthetase, editing domain"/>
    <property type="match status" value="1"/>
</dbReference>
<keyword evidence="5 9" id="KW-0067">ATP-binding</keyword>
<dbReference type="SUPFAM" id="SSF50677">
    <property type="entry name" value="ValRS/IleRS/LeuRS editing domain"/>
    <property type="match status" value="1"/>
</dbReference>
<evidence type="ECO:0000256" key="11">
    <source>
        <dbReference type="SAM" id="MobiDB-lite"/>
    </source>
</evidence>
<evidence type="ECO:0000256" key="5">
    <source>
        <dbReference type="ARBA" id="ARBA00022840"/>
    </source>
</evidence>
<evidence type="ECO:0000256" key="4">
    <source>
        <dbReference type="ARBA" id="ARBA00022741"/>
    </source>
</evidence>
<dbReference type="HAMAP" id="MF_00049_B">
    <property type="entry name" value="Leu_tRNA_synth_B"/>
    <property type="match status" value="1"/>
</dbReference>
<dbReference type="GO" id="GO:0006429">
    <property type="term" value="P:leucyl-tRNA aminoacylation"/>
    <property type="evidence" value="ECO:0007669"/>
    <property type="project" value="UniProtKB-UniRule"/>
</dbReference>
<evidence type="ECO:0000313" key="15">
    <source>
        <dbReference type="EMBL" id="TCK27685.1"/>
    </source>
</evidence>
<dbReference type="FunFam" id="3.40.50.620:FF:000087">
    <property type="entry name" value="Leucine--tRNA ligase"/>
    <property type="match status" value="1"/>
</dbReference>
<accession>A0A4R1I259</accession>
<evidence type="ECO:0000256" key="9">
    <source>
        <dbReference type="HAMAP-Rule" id="MF_00049"/>
    </source>
</evidence>
<dbReference type="InterPro" id="IPR009080">
    <property type="entry name" value="tRNAsynth_Ia_anticodon-bd"/>
</dbReference>
<evidence type="ECO:0000256" key="2">
    <source>
        <dbReference type="ARBA" id="ARBA00022490"/>
    </source>
</evidence>
<reference evidence="15 16" key="1">
    <citation type="submission" date="2019-03" db="EMBL/GenBank/DDBJ databases">
        <title>Sequencing the genomes of 1000 actinobacteria strains.</title>
        <authorList>
            <person name="Klenk H.-P."/>
        </authorList>
    </citation>
    <scope>NUCLEOTIDE SEQUENCE [LARGE SCALE GENOMIC DNA]</scope>
    <source>
        <strain evidence="15 16">DSM 44969</strain>
    </source>
</reference>
<keyword evidence="3 9" id="KW-0436">Ligase</keyword>
<dbReference type="GO" id="GO:0002161">
    <property type="term" value="F:aminoacyl-tRNA deacylase activity"/>
    <property type="evidence" value="ECO:0007669"/>
    <property type="project" value="InterPro"/>
</dbReference>
<dbReference type="FunFam" id="1.10.730.10:FF:000011">
    <property type="entry name" value="Leucine--tRNA ligase chloroplastic/mitochondrial"/>
    <property type="match status" value="1"/>
</dbReference>
<feature type="binding site" evidence="9">
    <location>
        <position position="746"/>
    </location>
    <ligand>
        <name>ATP</name>
        <dbReference type="ChEBI" id="CHEBI:30616"/>
    </ligand>
</feature>
<keyword evidence="2 9" id="KW-0963">Cytoplasm</keyword>
<dbReference type="SUPFAM" id="SSF47323">
    <property type="entry name" value="Anticodon-binding domain of a subclass of class I aminoacyl-tRNA synthetases"/>
    <property type="match status" value="1"/>
</dbReference>
<dbReference type="GO" id="GO:0005829">
    <property type="term" value="C:cytosol"/>
    <property type="evidence" value="ECO:0007669"/>
    <property type="project" value="TreeGrafter"/>
</dbReference>
<feature type="domain" description="Methionyl/Leucyl tRNA synthetase" evidence="13">
    <location>
        <begin position="84"/>
        <end position="185"/>
    </location>
</feature>
<dbReference type="Pfam" id="PF09334">
    <property type="entry name" value="tRNA-synt_1g"/>
    <property type="match status" value="1"/>
</dbReference>
<keyword evidence="6 9" id="KW-0648">Protein biosynthesis</keyword>
<evidence type="ECO:0000259" key="14">
    <source>
        <dbReference type="Pfam" id="PF13603"/>
    </source>
</evidence>
<feature type="region of interest" description="Disordered" evidence="11">
    <location>
        <begin position="1"/>
        <end position="39"/>
    </location>
</feature>
<evidence type="ECO:0000256" key="8">
    <source>
        <dbReference type="ARBA" id="ARBA00047469"/>
    </source>
</evidence>
<dbReference type="InterPro" id="IPR013155">
    <property type="entry name" value="M/V/L/I-tRNA-synth_anticd-bd"/>
</dbReference>
<dbReference type="AlphaFoldDB" id="A0A4R1I259"/>
<dbReference type="FunFam" id="3.90.740.10:FF:000017">
    <property type="entry name" value="Leucine--tRNA ligase"/>
    <property type="match status" value="1"/>
</dbReference>
<dbReference type="InterPro" id="IPR002302">
    <property type="entry name" value="Leu-tRNA-ligase"/>
</dbReference>
<dbReference type="FunFam" id="3.40.50.620:FF:000060">
    <property type="entry name" value="Leucine--tRNA ligase"/>
    <property type="match status" value="1"/>
</dbReference>
<evidence type="ECO:0000256" key="3">
    <source>
        <dbReference type="ARBA" id="ARBA00022598"/>
    </source>
</evidence>
<gene>
    <name evidence="9" type="primary">leuS</name>
    <name evidence="15" type="ORF">EV378_3563</name>
</gene>
<feature type="domain" description="Leucyl-tRNA synthetase editing" evidence="14">
    <location>
        <begin position="312"/>
        <end position="509"/>
    </location>
</feature>
<dbReference type="PANTHER" id="PTHR43740">
    <property type="entry name" value="LEUCYL-TRNA SYNTHETASE"/>
    <property type="match status" value="1"/>
</dbReference>
<dbReference type="PRINTS" id="PR00985">
    <property type="entry name" value="TRNASYNTHLEU"/>
</dbReference>
<dbReference type="CDD" id="cd07958">
    <property type="entry name" value="Anticodon_Ia_Leu_BEm"/>
    <property type="match status" value="1"/>
</dbReference>
<dbReference type="GO" id="GO:0005524">
    <property type="term" value="F:ATP binding"/>
    <property type="evidence" value="ECO:0007669"/>
    <property type="project" value="UniProtKB-UniRule"/>
</dbReference>
<dbReference type="CDD" id="cd00812">
    <property type="entry name" value="LeuRS_core"/>
    <property type="match status" value="1"/>
</dbReference>
<dbReference type="EMBL" id="SMFZ01000001">
    <property type="protein sequence ID" value="TCK27685.1"/>
    <property type="molecule type" value="Genomic_DNA"/>
</dbReference>
<dbReference type="GO" id="GO:0004823">
    <property type="term" value="F:leucine-tRNA ligase activity"/>
    <property type="evidence" value="ECO:0007669"/>
    <property type="project" value="UniProtKB-UniRule"/>
</dbReference>
<dbReference type="InterPro" id="IPR009008">
    <property type="entry name" value="Val/Leu/Ile-tRNA-synth_edit"/>
</dbReference>